<gene>
    <name evidence="2" type="ORF">DWV00_16790</name>
</gene>
<reference evidence="2 3" key="1">
    <citation type="submission" date="2018-08" db="EMBL/GenBank/DDBJ databases">
        <title>Paraburkholderia sp. DHOM06 isolated from forest soil.</title>
        <authorList>
            <person name="Gao Z.-H."/>
            <person name="Qiu L.-H."/>
        </authorList>
    </citation>
    <scope>NUCLEOTIDE SEQUENCE [LARGE SCALE GENOMIC DNA]</scope>
    <source>
        <strain evidence="2 3">DHOM06</strain>
    </source>
</reference>
<dbReference type="AlphaFoldDB" id="A0A3D8JXJ3"/>
<keyword evidence="3" id="KW-1185">Reference proteome</keyword>
<dbReference type="Proteomes" id="UP000256838">
    <property type="component" value="Unassembled WGS sequence"/>
</dbReference>
<feature type="region of interest" description="Disordered" evidence="1">
    <location>
        <begin position="1"/>
        <end position="88"/>
    </location>
</feature>
<protein>
    <submittedName>
        <fullName evidence="2">Uncharacterized protein</fullName>
    </submittedName>
</protein>
<feature type="compositionally biased region" description="Polar residues" evidence="1">
    <location>
        <begin position="1"/>
        <end position="22"/>
    </location>
</feature>
<evidence type="ECO:0000313" key="3">
    <source>
        <dbReference type="Proteomes" id="UP000256838"/>
    </source>
</evidence>
<comment type="caution">
    <text evidence="2">The sequence shown here is derived from an EMBL/GenBank/DDBJ whole genome shotgun (WGS) entry which is preliminary data.</text>
</comment>
<name>A0A3D8JXJ3_9BURK</name>
<evidence type="ECO:0000313" key="2">
    <source>
        <dbReference type="EMBL" id="RDU97542.1"/>
    </source>
</evidence>
<organism evidence="2 3">
    <name type="scientific">Trinickia dinghuensis</name>
    <dbReference type="NCBI Taxonomy" id="2291023"/>
    <lineage>
        <taxon>Bacteria</taxon>
        <taxon>Pseudomonadati</taxon>
        <taxon>Pseudomonadota</taxon>
        <taxon>Betaproteobacteria</taxon>
        <taxon>Burkholderiales</taxon>
        <taxon>Burkholderiaceae</taxon>
        <taxon>Trinickia</taxon>
    </lineage>
</organism>
<dbReference type="RefSeq" id="WP_115534729.1">
    <property type="nucleotide sequence ID" value="NZ_QRGA01000009.1"/>
</dbReference>
<accession>A0A3D8JXJ3</accession>
<evidence type="ECO:0000256" key="1">
    <source>
        <dbReference type="SAM" id="MobiDB-lite"/>
    </source>
</evidence>
<proteinExistence type="predicted"/>
<sequence length="88" mass="9265">MQGKKATTQPSVSHATEPQTHGVSMASERHAGLTQLAAAIDASPRMTAQRKKMGGLPVPRPGKKDKVPVQGKFDNALPQSAFDETSGL</sequence>
<dbReference type="EMBL" id="QRGA01000009">
    <property type="protein sequence ID" value="RDU97542.1"/>
    <property type="molecule type" value="Genomic_DNA"/>
</dbReference>